<feature type="transmembrane region" description="Helical" evidence="1">
    <location>
        <begin position="393"/>
        <end position="418"/>
    </location>
</feature>
<feature type="transmembrane region" description="Helical" evidence="1">
    <location>
        <begin position="243"/>
        <end position="263"/>
    </location>
</feature>
<name>A0A4Q4Z5W1_9ACTN</name>
<reference evidence="2 3" key="1">
    <citation type="submission" date="2019-01" db="EMBL/GenBank/DDBJ databases">
        <title>Nocardioides guangzhouensis sp. nov., an actinobacterium isolated from soil.</title>
        <authorList>
            <person name="Fu Y."/>
            <person name="Cai Y."/>
            <person name="Lin Z."/>
            <person name="Chen P."/>
        </authorList>
    </citation>
    <scope>NUCLEOTIDE SEQUENCE [LARGE SCALE GENOMIC DNA]</scope>
    <source>
        <strain evidence="2 3">130</strain>
    </source>
</reference>
<dbReference type="Proteomes" id="UP000295198">
    <property type="component" value="Unassembled WGS sequence"/>
</dbReference>
<organism evidence="2 3">
    <name type="scientific">Nocardioides guangzhouensis</name>
    <dbReference type="NCBI Taxonomy" id="2497878"/>
    <lineage>
        <taxon>Bacteria</taxon>
        <taxon>Bacillati</taxon>
        <taxon>Actinomycetota</taxon>
        <taxon>Actinomycetes</taxon>
        <taxon>Propionibacteriales</taxon>
        <taxon>Nocardioidaceae</taxon>
        <taxon>Nocardioides</taxon>
    </lineage>
</organism>
<keyword evidence="1" id="KW-0812">Transmembrane</keyword>
<evidence type="ECO:0000313" key="3">
    <source>
        <dbReference type="Proteomes" id="UP000295198"/>
    </source>
</evidence>
<dbReference type="EMBL" id="SDKM01000049">
    <property type="protein sequence ID" value="RYP82324.1"/>
    <property type="molecule type" value="Genomic_DNA"/>
</dbReference>
<keyword evidence="1" id="KW-1133">Transmembrane helix</keyword>
<feature type="transmembrane region" description="Helical" evidence="1">
    <location>
        <begin position="303"/>
        <end position="323"/>
    </location>
</feature>
<feature type="transmembrane region" description="Helical" evidence="1">
    <location>
        <begin position="462"/>
        <end position="487"/>
    </location>
</feature>
<evidence type="ECO:0008006" key="4">
    <source>
        <dbReference type="Google" id="ProtNLM"/>
    </source>
</evidence>
<dbReference type="OrthoDB" id="2014935at2"/>
<feature type="transmembrane region" description="Helical" evidence="1">
    <location>
        <begin position="27"/>
        <end position="45"/>
    </location>
</feature>
<feature type="transmembrane region" description="Helical" evidence="1">
    <location>
        <begin position="348"/>
        <end position="372"/>
    </location>
</feature>
<proteinExistence type="predicted"/>
<keyword evidence="3" id="KW-1185">Reference proteome</keyword>
<evidence type="ECO:0000256" key="1">
    <source>
        <dbReference type="SAM" id="Phobius"/>
    </source>
</evidence>
<dbReference type="AlphaFoldDB" id="A0A4Q4Z5W1"/>
<feature type="transmembrane region" description="Helical" evidence="1">
    <location>
        <begin position="198"/>
        <end position="215"/>
    </location>
</feature>
<feature type="transmembrane region" description="Helical" evidence="1">
    <location>
        <begin position="87"/>
        <end position="107"/>
    </location>
</feature>
<sequence length="532" mass="54510">MTVAVALHPGGSGTALLVRLAARRDRVLVPVWLAVLVLVCFASAASTTSLYTTEAERVDAAKAINASPGIVALYGPILDVHSTGELAMTKLTVTYAVLVAVMLLFVVRRHTRGDEENGQAELVGATAVSAGAPLDAAVVFGGAVSLLLGVLVALANVAGGLPLAGSVAFGASWAGTGLVATGLTALACQVSASARSCAALAAAGIGALFVLRAVGDTTDAPWLSWLSPFGWNTRLRAYGDTRWWVLLLHLGLTALLVAGAQALRRHRDLGSGVVQPRPGPATGSPRLADAITLSLRLHAPMTVVWTLAVALCGLVFGAIAPSFDAFDSPAIRDMLERVGGAGAFRDTLLSAVVSVLAVVVTCFGVAVVGHAGNDEHDGRTEEVLATATSRSRTFLAAGIVAVGGATWLLLVTGVGLAVGVGNDTDHSFAGLVASPLSQAPAVWVVVAGALALFAWRSQWALLGWGLVVVSVTLDTVAELLGLPDWVLELSPYHHAPMMPLASFDPDPALVLTLLAAVLATAGWLVYRGRDIG</sequence>
<accession>A0A4Q4Z5W1</accession>
<gene>
    <name evidence="2" type="ORF">EKO23_22040</name>
</gene>
<dbReference type="RefSeq" id="WP_134720638.1">
    <property type="nucleotide sequence ID" value="NZ_SDKM01000049.1"/>
</dbReference>
<comment type="caution">
    <text evidence="2">The sequence shown here is derived from an EMBL/GenBank/DDBJ whole genome shotgun (WGS) entry which is preliminary data.</text>
</comment>
<evidence type="ECO:0000313" key="2">
    <source>
        <dbReference type="EMBL" id="RYP82324.1"/>
    </source>
</evidence>
<feature type="transmembrane region" description="Helical" evidence="1">
    <location>
        <begin position="136"/>
        <end position="157"/>
    </location>
</feature>
<feature type="transmembrane region" description="Helical" evidence="1">
    <location>
        <begin position="438"/>
        <end position="455"/>
    </location>
</feature>
<feature type="transmembrane region" description="Helical" evidence="1">
    <location>
        <begin position="507"/>
        <end position="526"/>
    </location>
</feature>
<protein>
    <recommendedName>
        <fullName evidence="4">ABC transporter permease</fullName>
    </recommendedName>
</protein>
<feature type="transmembrane region" description="Helical" evidence="1">
    <location>
        <begin position="163"/>
        <end position="186"/>
    </location>
</feature>
<keyword evidence="1" id="KW-0472">Membrane</keyword>